<evidence type="ECO:0000313" key="3">
    <source>
        <dbReference type="Proteomes" id="UP000656548"/>
    </source>
</evidence>
<proteinExistence type="predicted"/>
<evidence type="ECO:0000259" key="1">
    <source>
        <dbReference type="Pfam" id="PF14021"/>
    </source>
</evidence>
<dbReference type="Proteomes" id="UP000656548">
    <property type="component" value="Unassembled WGS sequence"/>
</dbReference>
<dbReference type="EMBL" id="JADBEJ010000005">
    <property type="protein sequence ID" value="MBE1577680.1"/>
    <property type="molecule type" value="Genomic_DNA"/>
</dbReference>
<organism evidence="2 3">
    <name type="scientific">Amycolatopsis roodepoortensis</name>
    <dbReference type="NCBI Taxonomy" id="700274"/>
    <lineage>
        <taxon>Bacteria</taxon>
        <taxon>Bacillati</taxon>
        <taxon>Actinomycetota</taxon>
        <taxon>Actinomycetes</taxon>
        <taxon>Pseudonocardiales</taxon>
        <taxon>Pseudonocardiaceae</taxon>
        <taxon>Amycolatopsis</taxon>
    </lineage>
</organism>
<accession>A0ABR9LAW2</accession>
<feature type="domain" description="TNT" evidence="1">
    <location>
        <begin position="2"/>
        <end position="55"/>
    </location>
</feature>
<reference evidence="2 3" key="1">
    <citation type="submission" date="2020-10" db="EMBL/GenBank/DDBJ databases">
        <title>Sequencing the genomes of 1000 actinobacteria strains.</title>
        <authorList>
            <person name="Klenk H.-P."/>
        </authorList>
    </citation>
    <scope>NUCLEOTIDE SEQUENCE [LARGE SCALE GENOMIC DNA]</scope>
    <source>
        <strain evidence="2 3">DSM 46661</strain>
    </source>
</reference>
<keyword evidence="3" id="KW-1185">Reference proteome</keyword>
<gene>
    <name evidence="2" type="ORF">H4W30_004740</name>
</gene>
<name>A0ABR9LAW2_9PSEU</name>
<dbReference type="Pfam" id="PF14021">
    <property type="entry name" value="TNT"/>
    <property type="match status" value="1"/>
</dbReference>
<dbReference type="InterPro" id="IPR025331">
    <property type="entry name" value="TNT"/>
</dbReference>
<comment type="caution">
    <text evidence="2">The sequence shown here is derived from an EMBL/GenBank/DDBJ whole genome shotgun (WGS) entry which is preliminary data.</text>
</comment>
<sequence length="65" mass="7247">MPEWVNRPYHLYRVLRPLETLAGVTIPWFGQPGGGSAYLLPVSNEELLADYDLVELGPGEPPLEL</sequence>
<evidence type="ECO:0000313" key="2">
    <source>
        <dbReference type="EMBL" id="MBE1577680.1"/>
    </source>
</evidence>
<protein>
    <recommendedName>
        <fullName evidence="1">TNT domain-containing protein</fullName>
    </recommendedName>
</protein>